<comment type="caution">
    <text evidence="2">The sequence shown here is derived from an EMBL/GenBank/DDBJ whole genome shotgun (WGS) entry which is preliminary data.</text>
</comment>
<evidence type="ECO:0000313" key="2">
    <source>
        <dbReference type="EMBL" id="KMS70350.1"/>
    </source>
</evidence>
<proteinExistence type="predicted"/>
<dbReference type="OrthoDB" id="4238915at2"/>
<evidence type="ECO:0008006" key="4">
    <source>
        <dbReference type="Google" id="ProtNLM"/>
    </source>
</evidence>
<sequence>MPKKFAVITALALSTVVGTAGLASAGEYDGNGKTTTVKGGDGFSSSPVVVNAPQQGVLIVNGTVVDGRCLAPWSNGAVLGGVVPPNSHYAACNTAKVDQAQNAPYSGGFLF</sequence>
<dbReference type="RefSeq" id="WP_048584930.1">
    <property type="nucleotide sequence ID" value="NZ_LFNT01000050.1"/>
</dbReference>
<dbReference type="PATRIC" id="fig|1938.3.peg.6439"/>
<dbReference type="EMBL" id="LFNT01000050">
    <property type="protein sequence ID" value="KMS70350.1"/>
    <property type="molecule type" value="Genomic_DNA"/>
</dbReference>
<name>A0A0J8BXY0_STRVR</name>
<dbReference type="Proteomes" id="UP000037432">
    <property type="component" value="Unassembled WGS sequence"/>
</dbReference>
<organism evidence="2 3">
    <name type="scientific">Streptomyces viridochromogenes</name>
    <dbReference type="NCBI Taxonomy" id="1938"/>
    <lineage>
        <taxon>Bacteria</taxon>
        <taxon>Bacillati</taxon>
        <taxon>Actinomycetota</taxon>
        <taxon>Actinomycetes</taxon>
        <taxon>Kitasatosporales</taxon>
        <taxon>Streptomycetaceae</taxon>
        <taxon>Streptomyces</taxon>
    </lineage>
</organism>
<reference evidence="2 3" key="1">
    <citation type="submission" date="2015-06" db="EMBL/GenBank/DDBJ databases">
        <authorList>
            <person name="Ju K.-S."/>
            <person name="Doroghazi J.R."/>
            <person name="Metcalf W.W."/>
        </authorList>
    </citation>
    <scope>NUCLEOTIDE SEQUENCE [LARGE SCALE GENOMIC DNA]</scope>
    <source>
        <strain evidence="2 3">NRRL 3414</strain>
    </source>
</reference>
<accession>A0A0J8BXY0</accession>
<feature type="chain" id="PRO_5009778699" description="Secreted protein" evidence="1">
    <location>
        <begin position="26"/>
        <end position="111"/>
    </location>
</feature>
<evidence type="ECO:0000256" key="1">
    <source>
        <dbReference type="SAM" id="SignalP"/>
    </source>
</evidence>
<evidence type="ECO:0000313" key="3">
    <source>
        <dbReference type="Proteomes" id="UP000037432"/>
    </source>
</evidence>
<gene>
    <name evidence="2" type="ORF">ACM01_32155</name>
</gene>
<dbReference type="AlphaFoldDB" id="A0A0J8BXY0"/>
<protein>
    <recommendedName>
        <fullName evidence="4">Secreted protein</fullName>
    </recommendedName>
</protein>
<feature type="signal peptide" evidence="1">
    <location>
        <begin position="1"/>
        <end position="25"/>
    </location>
</feature>
<keyword evidence="1" id="KW-0732">Signal</keyword>